<proteinExistence type="predicted"/>
<dbReference type="Pfam" id="PF02517">
    <property type="entry name" value="Rce1-like"/>
    <property type="match status" value="1"/>
</dbReference>
<dbReference type="InterPro" id="IPR003675">
    <property type="entry name" value="Rce1/LyrA-like_dom"/>
</dbReference>
<evidence type="ECO:0000256" key="1">
    <source>
        <dbReference type="SAM" id="Phobius"/>
    </source>
</evidence>
<comment type="caution">
    <text evidence="3">The sequence shown here is derived from an EMBL/GenBank/DDBJ whole genome shotgun (WGS) entry which is preliminary data.</text>
</comment>
<feature type="transmembrane region" description="Helical" evidence="1">
    <location>
        <begin position="173"/>
        <end position="192"/>
    </location>
</feature>
<feature type="transmembrane region" description="Helical" evidence="1">
    <location>
        <begin position="7"/>
        <end position="26"/>
    </location>
</feature>
<accession>A0A1F8C083</accession>
<feature type="transmembrane region" description="Helical" evidence="1">
    <location>
        <begin position="148"/>
        <end position="167"/>
    </location>
</feature>
<evidence type="ECO:0000313" key="4">
    <source>
        <dbReference type="Proteomes" id="UP000178429"/>
    </source>
</evidence>
<feature type="transmembrane region" description="Helical" evidence="1">
    <location>
        <begin position="74"/>
        <end position="94"/>
    </location>
</feature>
<organism evidence="3 4">
    <name type="scientific">Candidatus Woesebacteria bacterium RIFCSPLOWO2_01_FULL_44_14</name>
    <dbReference type="NCBI Taxonomy" id="1802525"/>
    <lineage>
        <taxon>Bacteria</taxon>
        <taxon>Candidatus Woeseibacteriota</taxon>
    </lineage>
</organism>
<dbReference type="GO" id="GO:0004175">
    <property type="term" value="F:endopeptidase activity"/>
    <property type="evidence" value="ECO:0007669"/>
    <property type="project" value="UniProtKB-ARBA"/>
</dbReference>
<feature type="transmembrane region" description="Helical" evidence="1">
    <location>
        <begin position="109"/>
        <end position="128"/>
    </location>
</feature>
<dbReference type="Proteomes" id="UP000178429">
    <property type="component" value="Unassembled WGS sequence"/>
</dbReference>
<evidence type="ECO:0000313" key="3">
    <source>
        <dbReference type="EMBL" id="OGM69746.1"/>
    </source>
</evidence>
<keyword evidence="1" id="KW-0472">Membrane</keyword>
<feature type="domain" description="CAAX prenyl protease 2/Lysostaphin resistance protein A-like" evidence="2">
    <location>
        <begin position="109"/>
        <end position="209"/>
    </location>
</feature>
<keyword evidence="1" id="KW-1133">Transmembrane helix</keyword>
<reference evidence="3 4" key="1">
    <citation type="journal article" date="2016" name="Nat. Commun.">
        <title>Thousands of microbial genomes shed light on interconnected biogeochemical processes in an aquifer system.</title>
        <authorList>
            <person name="Anantharaman K."/>
            <person name="Brown C.T."/>
            <person name="Hug L.A."/>
            <person name="Sharon I."/>
            <person name="Castelle C.J."/>
            <person name="Probst A.J."/>
            <person name="Thomas B.C."/>
            <person name="Singh A."/>
            <person name="Wilkins M.J."/>
            <person name="Karaoz U."/>
            <person name="Brodie E.L."/>
            <person name="Williams K.H."/>
            <person name="Hubbard S.S."/>
            <person name="Banfield J.F."/>
        </authorList>
    </citation>
    <scope>NUCLEOTIDE SEQUENCE [LARGE SCALE GENOMIC DNA]</scope>
</reference>
<name>A0A1F8C083_9BACT</name>
<evidence type="ECO:0000259" key="2">
    <source>
        <dbReference type="Pfam" id="PF02517"/>
    </source>
</evidence>
<gene>
    <name evidence="3" type="ORF">A2975_02765</name>
</gene>
<sequence>MNKIKSIKYSVGLFSFLLVAWGFYRFLFQLPEEIEELIVKPVIWLVPTLFIVFIREKSNLASLGVTVKNIFPALYFALALGVVFAIEGIVLNFVKYGGFNFAANIGDKAIFASLGISFVTGISEELAFRGYIFNRIWQATGREWTSNLVTSFGWAAIHLPVNIFVLGISVEAIVLNLFLTFIFGVGSALVFARTKNVFSSVFLHVLWEWPIILFR</sequence>
<dbReference type="AlphaFoldDB" id="A0A1F8C083"/>
<protein>
    <recommendedName>
        <fullName evidence="2">CAAX prenyl protease 2/Lysostaphin resistance protein A-like domain-containing protein</fullName>
    </recommendedName>
</protein>
<keyword evidence="1" id="KW-0812">Transmembrane</keyword>
<dbReference type="GO" id="GO:0080120">
    <property type="term" value="P:CAAX-box protein maturation"/>
    <property type="evidence" value="ECO:0007669"/>
    <property type="project" value="UniProtKB-ARBA"/>
</dbReference>
<dbReference type="EMBL" id="MGHL01000009">
    <property type="protein sequence ID" value="OGM69746.1"/>
    <property type="molecule type" value="Genomic_DNA"/>
</dbReference>
<feature type="transmembrane region" description="Helical" evidence="1">
    <location>
        <begin position="38"/>
        <end position="54"/>
    </location>
</feature>
<dbReference type="STRING" id="1802525.A2975_02765"/>